<name>A0A917WTT4_9ACTN</name>
<gene>
    <name evidence="1" type="ORF">GCM10007977_032500</name>
</gene>
<reference evidence="1" key="2">
    <citation type="submission" date="2020-09" db="EMBL/GenBank/DDBJ databases">
        <authorList>
            <person name="Sun Q."/>
            <person name="Ohkuma M."/>
        </authorList>
    </citation>
    <scope>NUCLEOTIDE SEQUENCE</scope>
    <source>
        <strain evidence="1">JCM 19831</strain>
    </source>
</reference>
<dbReference type="EMBL" id="BMPI01000014">
    <property type="protein sequence ID" value="GGM28718.1"/>
    <property type="molecule type" value="Genomic_DNA"/>
</dbReference>
<proteinExistence type="predicted"/>
<evidence type="ECO:0000313" key="1">
    <source>
        <dbReference type="EMBL" id="GGM28718.1"/>
    </source>
</evidence>
<evidence type="ECO:0000313" key="2">
    <source>
        <dbReference type="Proteomes" id="UP000642070"/>
    </source>
</evidence>
<organism evidence="1 2">
    <name type="scientific">Dactylosporangium sucinum</name>
    <dbReference type="NCBI Taxonomy" id="1424081"/>
    <lineage>
        <taxon>Bacteria</taxon>
        <taxon>Bacillati</taxon>
        <taxon>Actinomycetota</taxon>
        <taxon>Actinomycetes</taxon>
        <taxon>Micromonosporales</taxon>
        <taxon>Micromonosporaceae</taxon>
        <taxon>Dactylosporangium</taxon>
    </lineage>
</organism>
<comment type="caution">
    <text evidence="1">The sequence shown here is derived from an EMBL/GenBank/DDBJ whole genome shotgun (WGS) entry which is preliminary data.</text>
</comment>
<dbReference type="AlphaFoldDB" id="A0A917WTT4"/>
<accession>A0A917WTT4</accession>
<protein>
    <submittedName>
        <fullName evidence="1">Uncharacterized protein</fullName>
    </submittedName>
</protein>
<reference evidence="1" key="1">
    <citation type="journal article" date="2014" name="Int. J. Syst. Evol. Microbiol.">
        <title>Complete genome sequence of Corynebacterium casei LMG S-19264T (=DSM 44701T), isolated from a smear-ripened cheese.</title>
        <authorList>
            <consortium name="US DOE Joint Genome Institute (JGI-PGF)"/>
            <person name="Walter F."/>
            <person name="Albersmeier A."/>
            <person name="Kalinowski J."/>
            <person name="Ruckert C."/>
        </authorList>
    </citation>
    <scope>NUCLEOTIDE SEQUENCE</scope>
    <source>
        <strain evidence="1">JCM 19831</strain>
    </source>
</reference>
<sequence length="94" mass="10934">MSGMMVCVTQWEYARLEYRAAGTLGMDKFEDWDAVFHHPGGVQRWGTDERFNDLRHLNRAGAEGWQAYDRAAMLIGQPHRLHAVTYSLRRPVDR</sequence>
<keyword evidence="2" id="KW-1185">Reference proteome</keyword>
<dbReference type="Proteomes" id="UP000642070">
    <property type="component" value="Unassembled WGS sequence"/>
</dbReference>